<keyword evidence="3" id="KW-1185">Reference proteome</keyword>
<sequence>MALPCAPRALAYSSQNSQASTSSSPPPRNTTTPLTPSTNPLGIHSIVETSIIPKDPHPPFPLIAPRIRKIIARNKNILSLSLSPSLSTIAAQPPSPGPKEKPHIKLTAPVLTS</sequence>
<protein>
    <submittedName>
        <fullName evidence="2">Uncharacterized protein</fullName>
    </submittedName>
</protein>
<evidence type="ECO:0000256" key="1">
    <source>
        <dbReference type="SAM" id="MobiDB-lite"/>
    </source>
</evidence>
<name>A0A8T0IFG9_CERPU</name>
<dbReference type="Proteomes" id="UP000822688">
    <property type="component" value="Chromosome 4"/>
</dbReference>
<gene>
    <name evidence="2" type="ORF">KC19_4G262500</name>
</gene>
<accession>A0A8T0IFG9</accession>
<evidence type="ECO:0000313" key="2">
    <source>
        <dbReference type="EMBL" id="KAG0581577.1"/>
    </source>
</evidence>
<proteinExistence type="predicted"/>
<comment type="caution">
    <text evidence="2">The sequence shown here is derived from an EMBL/GenBank/DDBJ whole genome shotgun (WGS) entry which is preliminary data.</text>
</comment>
<feature type="region of interest" description="Disordered" evidence="1">
    <location>
        <begin position="89"/>
        <end position="113"/>
    </location>
</feature>
<reference evidence="2" key="1">
    <citation type="submission" date="2020-06" db="EMBL/GenBank/DDBJ databases">
        <title>WGS assembly of Ceratodon purpureus strain R40.</title>
        <authorList>
            <person name="Carey S.B."/>
            <person name="Jenkins J."/>
            <person name="Shu S."/>
            <person name="Lovell J.T."/>
            <person name="Sreedasyam A."/>
            <person name="Maumus F."/>
            <person name="Tiley G.P."/>
            <person name="Fernandez-Pozo N."/>
            <person name="Barry K."/>
            <person name="Chen C."/>
            <person name="Wang M."/>
            <person name="Lipzen A."/>
            <person name="Daum C."/>
            <person name="Saski C.A."/>
            <person name="Payton A.C."/>
            <person name="Mcbreen J.C."/>
            <person name="Conrad R.E."/>
            <person name="Kollar L.M."/>
            <person name="Olsson S."/>
            <person name="Huttunen S."/>
            <person name="Landis J.B."/>
            <person name="Wickett N.J."/>
            <person name="Johnson M.G."/>
            <person name="Rensing S.A."/>
            <person name="Grimwood J."/>
            <person name="Schmutz J."/>
            <person name="Mcdaniel S.F."/>
        </authorList>
    </citation>
    <scope>NUCLEOTIDE SEQUENCE</scope>
    <source>
        <strain evidence="2">R40</strain>
    </source>
</reference>
<dbReference type="AlphaFoldDB" id="A0A8T0IFG9"/>
<dbReference type="EMBL" id="CM026424">
    <property type="protein sequence ID" value="KAG0581577.1"/>
    <property type="molecule type" value="Genomic_DNA"/>
</dbReference>
<evidence type="ECO:0000313" key="3">
    <source>
        <dbReference type="Proteomes" id="UP000822688"/>
    </source>
</evidence>
<feature type="region of interest" description="Disordered" evidence="1">
    <location>
        <begin position="1"/>
        <end position="42"/>
    </location>
</feature>
<organism evidence="2 3">
    <name type="scientific">Ceratodon purpureus</name>
    <name type="common">Fire moss</name>
    <name type="synonym">Dicranum purpureum</name>
    <dbReference type="NCBI Taxonomy" id="3225"/>
    <lineage>
        <taxon>Eukaryota</taxon>
        <taxon>Viridiplantae</taxon>
        <taxon>Streptophyta</taxon>
        <taxon>Embryophyta</taxon>
        <taxon>Bryophyta</taxon>
        <taxon>Bryophytina</taxon>
        <taxon>Bryopsida</taxon>
        <taxon>Dicranidae</taxon>
        <taxon>Pseudoditrichales</taxon>
        <taxon>Ditrichaceae</taxon>
        <taxon>Ceratodon</taxon>
    </lineage>
</organism>
<feature type="compositionally biased region" description="Low complexity" evidence="1">
    <location>
        <begin position="13"/>
        <end position="41"/>
    </location>
</feature>